<dbReference type="GO" id="GO:0045499">
    <property type="term" value="F:chemorepellent activity"/>
    <property type="evidence" value="ECO:0007669"/>
    <property type="project" value="TreeGrafter"/>
</dbReference>
<comment type="caution">
    <text evidence="1">Lacks conserved residue(s) required for the propagation of feature annotation.</text>
</comment>
<dbReference type="PANTHER" id="PTHR11036">
    <property type="entry name" value="SEMAPHORIN"/>
    <property type="match status" value="1"/>
</dbReference>
<evidence type="ECO:0000259" key="2">
    <source>
        <dbReference type="PROSITE" id="PS51004"/>
    </source>
</evidence>
<accession>A0A2C9KNL6</accession>
<dbReference type="PROSITE" id="PS51004">
    <property type="entry name" value="SEMA"/>
    <property type="match status" value="1"/>
</dbReference>
<dbReference type="VEuPathDB" id="VectorBase:BGLAX_045554"/>
<evidence type="ECO:0000256" key="1">
    <source>
        <dbReference type="PROSITE-ProRule" id="PRU00352"/>
    </source>
</evidence>
<dbReference type="PANTHER" id="PTHR11036:SF127">
    <property type="entry name" value="SEMAPHORIN-1A"/>
    <property type="match status" value="1"/>
</dbReference>
<dbReference type="InterPro" id="IPR027231">
    <property type="entry name" value="Semaphorin"/>
</dbReference>
<dbReference type="VEuPathDB" id="VectorBase:BGLB021782"/>
<dbReference type="EnsemblMetazoa" id="BGLB021782-RA">
    <property type="protein sequence ID" value="BGLB021782-PA"/>
    <property type="gene ID" value="BGLB021782"/>
</dbReference>
<dbReference type="Gene3D" id="2.130.10.10">
    <property type="entry name" value="YVTN repeat-like/Quinoprotein amine dehydrogenase"/>
    <property type="match status" value="1"/>
</dbReference>
<gene>
    <name evidence="3" type="primary">106054957</name>
</gene>
<feature type="domain" description="Sema" evidence="2">
    <location>
        <begin position="1"/>
        <end position="117"/>
    </location>
</feature>
<organism evidence="3 4">
    <name type="scientific">Biomphalaria glabrata</name>
    <name type="common">Bloodfluke planorb</name>
    <name type="synonym">Freshwater snail</name>
    <dbReference type="NCBI Taxonomy" id="6526"/>
    <lineage>
        <taxon>Eukaryota</taxon>
        <taxon>Metazoa</taxon>
        <taxon>Spiralia</taxon>
        <taxon>Lophotrochozoa</taxon>
        <taxon>Mollusca</taxon>
        <taxon>Gastropoda</taxon>
        <taxon>Heterobranchia</taxon>
        <taxon>Euthyneura</taxon>
        <taxon>Panpulmonata</taxon>
        <taxon>Hygrophila</taxon>
        <taxon>Lymnaeoidea</taxon>
        <taxon>Planorbidae</taxon>
        <taxon>Biomphalaria</taxon>
    </lineage>
</organism>
<dbReference type="GO" id="GO:0030335">
    <property type="term" value="P:positive regulation of cell migration"/>
    <property type="evidence" value="ECO:0007669"/>
    <property type="project" value="TreeGrafter"/>
</dbReference>
<dbReference type="GO" id="GO:0005886">
    <property type="term" value="C:plasma membrane"/>
    <property type="evidence" value="ECO:0007669"/>
    <property type="project" value="TreeGrafter"/>
</dbReference>
<reference evidence="3" key="1">
    <citation type="submission" date="2020-05" db="UniProtKB">
        <authorList>
            <consortium name="EnsemblMetazoa"/>
        </authorList>
    </citation>
    <scope>IDENTIFICATION</scope>
    <source>
        <strain evidence="3">BB02</strain>
    </source>
</reference>
<dbReference type="AlphaFoldDB" id="A0A2C9KNL6"/>
<sequence length="117" mass="13090">MCLYRNITDLATVISNISRGAVCPMSPSYLSTAVLTSDQDLYSATFTDKIGLNPMITRISADPDVKLLLGKARDSYWFNEPSFIASFELEDYVYFFLQETSVECSNCGEVITVPCCW</sequence>
<dbReference type="STRING" id="6526.A0A2C9KNL6"/>
<dbReference type="Proteomes" id="UP000076420">
    <property type="component" value="Unassembled WGS sequence"/>
</dbReference>
<proteinExistence type="predicted"/>
<dbReference type="InterPro" id="IPR036352">
    <property type="entry name" value="Semap_dom_sf"/>
</dbReference>
<evidence type="ECO:0000313" key="4">
    <source>
        <dbReference type="Proteomes" id="UP000076420"/>
    </source>
</evidence>
<dbReference type="GO" id="GO:0030215">
    <property type="term" value="F:semaphorin receptor binding"/>
    <property type="evidence" value="ECO:0007669"/>
    <property type="project" value="InterPro"/>
</dbReference>
<dbReference type="InterPro" id="IPR001627">
    <property type="entry name" value="Semap_dom"/>
</dbReference>
<dbReference type="InterPro" id="IPR015943">
    <property type="entry name" value="WD40/YVTN_repeat-like_dom_sf"/>
</dbReference>
<dbReference type="SUPFAM" id="SSF101912">
    <property type="entry name" value="Sema domain"/>
    <property type="match status" value="1"/>
</dbReference>
<protein>
    <recommendedName>
        <fullName evidence="2">Sema domain-containing protein</fullName>
    </recommendedName>
</protein>
<evidence type="ECO:0000313" key="3">
    <source>
        <dbReference type="EnsemblMetazoa" id="BGLB021782-PA"/>
    </source>
</evidence>
<name>A0A2C9KNL6_BIOGL</name>
<dbReference type="KEGG" id="bgt:106054957"/>